<organism evidence="2 3">
    <name type="scientific">Adineta ricciae</name>
    <name type="common">Rotifer</name>
    <dbReference type="NCBI Taxonomy" id="249248"/>
    <lineage>
        <taxon>Eukaryota</taxon>
        <taxon>Metazoa</taxon>
        <taxon>Spiralia</taxon>
        <taxon>Gnathifera</taxon>
        <taxon>Rotifera</taxon>
        <taxon>Eurotatoria</taxon>
        <taxon>Bdelloidea</taxon>
        <taxon>Adinetida</taxon>
        <taxon>Adinetidae</taxon>
        <taxon>Adineta</taxon>
    </lineage>
</organism>
<protein>
    <submittedName>
        <fullName evidence="2">Uncharacterized protein</fullName>
    </submittedName>
</protein>
<comment type="caution">
    <text evidence="2">The sequence shown here is derived from an EMBL/GenBank/DDBJ whole genome shotgun (WGS) entry which is preliminary data.</text>
</comment>
<evidence type="ECO:0000313" key="2">
    <source>
        <dbReference type="EMBL" id="CAF1459681.1"/>
    </source>
</evidence>
<sequence>MIIISSTTSIMTMSTNATLISTKPAEHGYDSSYFASMFKRLLILFGSICFLWLIMGLVFASIQTFRRLKKKTSQKLFRYNRSLPPSSLLAPMERTLRDGLRADIDDDDDDDDDQASVFTSVSFLSERSRPVHEHRHFAAPCERIPEEEFELTLPVVAGISNLAFSRSTLASSASGGLSLLYYPACRNFAYSQSTLASSTADLNTPTPSIIVPTNEPSVGKTRTNRLANFKRQSSQSSTTTTVSQITNATYLSSSSASTSSSIPLVSLKTTPLPTVMITDCDRLQTDIIELDDFEPEKDWRRAQHELRLLLNDKMPQAVR</sequence>
<dbReference type="AlphaFoldDB" id="A0A815Q6U0"/>
<dbReference type="Proteomes" id="UP000663852">
    <property type="component" value="Unassembled WGS sequence"/>
</dbReference>
<accession>A0A815Q6U0</accession>
<keyword evidence="1" id="KW-0812">Transmembrane</keyword>
<evidence type="ECO:0000256" key="1">
    <source>
        <dbReference type="SAM" id="Phobius"/>
    </source>
</evidence>
<name>A0A815Q6U0_ADIRI</name>
<gene>
    <name evidence="2" type="ORF">EDS130_LOCUS40067</name>
</gene>
<reference evidence="2" key="1">
    <citation type="submission" date="2021-02" db="EMBL/GenBank/DDBJ databases">
        <authorList>
            <person name="Nowell W R."/>
        </authorList>
    </citation>
    <scope>NUCLEOTIDE SEQUENCE</scope>
</reference>
<feature type="transmembrane region" description="Helical" evidence="1">
    <location>
        <begin position="41"/>
        <end position="62"/>
    </location>
</feature>
<proteinExistence type="predicted"/>
<evidence type="ECO:0000313" key="3">
    <source>
        <dbReference type="Proteomes" id="UP000663852"/>
    </source>
</evidence>
<keyword evidence="1" id="KW-1133">Transmembrane helix</keyword>
<keyword evidence="1" id="KW-0472">Membrane</keyword>
<dbReference type="OrthoDB" id="10046665at2759"/>
<dbReference type="EMBL" id="CAJNOJ010000471">
    <property type="protein sequence ID" value="CAF1459681.1"/>
    <property type="molecule type" value="Genomic_DNA"/>
</dbReference>